<evidence type="ECO:0000313" key="2">
    <source>
        <dbReference type="Proteomes" id="UP000242972"/>
    </source>
</evidence>
<comment type="caution">
    <text evidence="1">The sequence shown here is derived from an EMBL/GenBank/DDBJ whole genome shotgun (WGS) entry which is preliminary data.</text>
</comment>
<accession>A0A2T2XFH3</accession>
<protein>
    <submittedName>
        <fullName evidence="1">Uncharacterized protein</fullName>
    </submittedName>
</protein>
<dbReference type="InterPro" id="IPR014942">
    <property type="entry name" value="AbiEii"/>
</dbReference>
<organism evidence="1 2">
    <name type="scientific">Sulfobacillus benefaciens</name>
    <dbReference type="NCBI Taxonomy" id="453960"/>
    <lineage>
        <taxon>Bacteria</taxon>
        <taxon>Bacillati</taxon>
        <taxon>Bacillota</taxon>
        <taxon>Clostridia</taxon>
        <taxon>Eubacteriales</taxon>
        <taxon>Clostridiales Family XVII. Incertae Sedis</taxon>
        <taxon>Sulfobacillus</taxon>
    </lineage>
</organism>
<dbReference type="EMBL" id="PXYW01000025">
    <property type="protein sequence ID" value="PSR33182.1"/>
    <property type="molecule type" value="Genomic_DNA"/>
</dbReference>
<proteinExistence type="predicted"/>
<name>A0A2T2XFH3_9FIRM</name>
<dbReference type="Proteomes" id="UP000242972">
    <property type="component" value="Unassembled WGS sequence"/>
</dbReference>
<dbReference type="AlphaFoldDB" id="A0A2T2XFH3"/>
<gene>
    <name evidence="1" type="ORF">C7B46_11020</name>
</gene>
<reference evidence="1 2" key="1">
    <citation type="journal article" date="2014" name="BMC Genomics">
        <title>Comparison of environmental and isolate Sulfobacillus genomes reveals diverse carbon, sulfur, nitrogen, and hydrogen metabolisms.</title>
        <authorList>
            <person name="Justice N.B."/>
            <person name="Norman A."/>
            <person name="Brown C.T."/>
            <person name="Singh A."/>
            <person name="Thomas B.C."/>
            <person name="Banfield J.F."/>
        </authorList>
    </citation>
    <scope>NUCLEOTIDE SEQUENCE [LARGE SCALE GENOMIC DNA]</scope>
    <source>
        <strain evidence="1">AMDSBA4</strain>
    </source>
</reference>
<dbReference type="Pfam" id="PF08843">
    <property type="entry name" value="AbiEii"/>
    <property type="match status" value="1"/>
</dbReference>
<evidence type="ECO:0000313" key="1">
    <source>
        <dbReference type="EMBL" id="PSR33182.1"/>
    </source>
</evidence>
<sequence length="112" mass="12918">MSASGHAGRSLQDLAADKTLALFGRATTRDFVDVYMLLQRYELSQLMAWAAEKDPGFDRDWFIRALVQAEKVQPKRVTMLVSLDWDHLRLTFRQAALRLEREASESDQDFEP</sequence>